<dbReference type="Proteomes" id="UP001626537">
    <property type="component" value="Chromosome"/>
</dbReference>
<dbReference type="InterPro" id="IPR015813">
    <property type="entry name" value="Pyrv/PenolPyrv_kinase-like_dom"/>
</dbReference>
<dbReference type="SUPFAM" id="SSF51621">
    <property type="entry name" value="Phosphoenolpyruvate/pyruvate domain"/>
    <property type="match status" value="1"/>
</dbReference>
<feature type="domain" description="HpcH/HpaI aldolase/citrate lyase" evidence="4">
    <location>
        <begin position="19"/>
        <end position="236"/>
    </location>
</feature>
<dbReference type="EMBL" id="CP136864">
    <property type="protein sequence ID" value="WOJ95145.1"/>
    <property type="molecule type" value="Genomic_DNA"/>
</dbReference>
<dbReference type="RefSeq" id="WP_407349779.1">
    <property type="nucleotide sequence ID" value="NZ_CP136864.1"/>
</dbReference>
<protein>
    <submittedName>
        <fullName evidence="5">Aldolase/citrate lyase family protein</fullName>
    </submittedName>
</protein>
<dbReference type="PANTHER" id="PTHR30502:SF0">
    <property type="entry name" value="PHOSPHOENOLPYRUVATE CARBOXYLASE FAMILY PROTEIN"/>
    <property type="match status" value="1"/>
</dbReference>
<comment type="similarity">
    <text evidence="1">Belongs to the HpcH/HpaI aldolase family.</text>
</comment>
<evidence type="ECO:0000256" key="2">
    <source>
        <dbReference type="ARBA" id="ARBA00022723"/>
    </source>
</evidence>
<reference evidence="5 6" key="1">
    <citation type="submission" date="2023-10" db="EMBL/GenBank/DDBJ databases">
        <title>Two novel species belonging to the OM43/NOR5 clade.</title>
        <authorList>
            <person name="Park M."/>
        </authorList>
    </citation>
    <scope>NUCLEOTIDE SEQUENCE [LARGE SCALE GENOMIC DNA]</scope>
    <source>
        <strain evidence="5 6">IMCC43200</strain>
    </source>
</reference>
<evidence type="ECO:0000256" key="1">
    <source>
        <dbReference type="ARBA" id="ARBA00005568"/>
    </source>
</evidence>
<keyword evidence="6" id="KW-1185">Reference proteome</keyword>
<evidence type="ECO:0000259" key="4">
    <source>
        <dbReference type="Pfam" id="PF03328"/>
    </source>
</evidence>
<evidence type="ECO:0000256" key="3">
    <source>
        <dbReference type="ARBA" id="ARBA00023239"/>
    </source>
</evidence>
<sequence length="267" mass="28254">MQNLSLKKWRSGERSLGGWSNLPDIHIAELLARSGLDWICFDLQHGLMEYSDLTRLLPAITGQPVTPIVRVADNQPDQIGKALDAGAQGIIVPMVNSVAEARSAVDACRYPPLGNRSCGPMRPLLIEGMSYLTEANSEIACLAMIETQAGLDAVDAIAAEPGIDGLFVGPVDLCFGLGITPGDFGNDKFAQAIAMILGACERHGKFAGMFGYSPELAGQALEQGFTFASLGTDISFLRDGVTGAFTRSGCADQEPAATKEEEPTAGY</sequence>
<dbReference type="GO" id="GO:0016829">
    <property type="term" value="F:lyase activity"/>
    <property type="evidence" value="ECO:0007669"/>
    <property type="project" value="UniProtKB-KW"/>
</dbReference>
<evidence type="ECO:0000313" key="5">
    <source>
        <dbReference type="EMBL" id="WOJ95145.1"/>
    </source>
</evidence>
<keyword evidence="3 5" id="KW-0456">Lyase</keyword>
<dbReference type="PANTHER" id="PTHR30502">
    <property type="entry name" value="2-KETO-3-DEOXY-L-RHAMNONATE ALDOLASE"/>
    <property type="match status" value="1"/>
</dbReference>
<proteinExistence type="inferred from homology"/>
<accession>A0ABZ0I9N2</accession>
<evidence type="ECO:0000313" key="6">
    <source>
        <dbReference type="Proteomes" id="UP001626537"/>
    </source>
</evidence>
<dbReference type="Gene3D" id="3.20.20.60">
    <property type="entry name" value="Phosphoenolpyruvate-binding domains"/>
    <property type="match status" value="1"/>
</dbReference>
<gene>
    <name evidence="5" type="ORF">R0135_08210</name>
</gene>
<dbReference type="InterPro" id="IPR040442">
    <property type="entry name" value="Pyrv_kinase-like_dom_sf"/>
</dbReference>
<dbReference type="Pfam" id="PF03328">
    <property type="entry name" value="HpcH_HpaI"/>
    <property type="match status" value="1"/>
</dbReference>
<dbReference type="InterPro" id="IPR050251">
    <property type="entry name" value="HpcH-HpaI_aldolase"/>
</dbReference>
<dbReference type="InterPro" id="IPR005000">
    <property type="entry name" value="Aldolase/citrate-lyase_domain"/>
</dbReference>
<name>A0ABZ0I9N2_9GAMM</name>
<organism evidence="5 6">
    <name type="scientific">Congregibacter variabilis</name>
    <dbReference type="NCBI Taxonomy" id="3081200"/>
    <lineage>
        <taxon>Bacteria</taxon>
        <taxon>Pseudomonadati</taxon>
        <taxon>Pseudomonadota</taxon>
        <taxon>Gammaproteobacteria</taxon>
        <taxon>Cellvibrionales</taxon>
        <taxon>Halieaceae</taxon>
        <taxon>Congregibacter</taxon>
    </lineage>
</organism>
<keyword evidence="2" id="KW-0479">Metal-binding</keyword>